<dbReference type="EMBL" id="CP075567">
    <property type="protein sequence ID" value="UFP99299.1"/>
    <property type="molecule type" value="Genomic_DNA"/>
</dbReference>
<dbReference type="Pfam" id="PF14255">
    <property type="entry name" value="Zn_ribbon_21"/>
    <property type="match status" value="1"/>
</dbReference>
<evidence type="ECO:0000313" key="1">
    <source>
        <dbReference type="EMBL" id="UFP99299.1"/>
    </source>
</evidence>
<accession>A0ABY3PZT1</accession>
<dbReference type="InterPro" id="IPR025990">
    <property type="entry name" value="zinc_ribbon_bacterial"/>
</dbReference>
<protein>
    <submittedName>
        <fullName evidence="1">CPXCG motif-containing cysteine-rich protein</fullName>
    </submittedName>
</protein>
<evidence type="ECO:0000313" key="2">
    <source>
        <dbReference type="Proteomes" id="UP001162907"/>
    </source>
</evidence>
<sequence length="60" mass="6968">MLETEHYQCPYCGERCEAVLDLSAGDQEYTEDCPVCCKPITFKLQTDGHEWMLDVYSENE</sequence>
<reference evidence="1 2" key="1">
    <citation type="journal article" date="2022" name="Int. J. Syst. Evol. Microbiol.">
        <title>Pseudomonas fitomaticsae sp. nov., isolated at Marimurtra Botanical Garden in Blanes, Catalonia, Spain.</title>
        <authorList>
            <person name="Atanasov K.E."/>
            <person name="Galbis D.M."/>
            <person name="Cornado D."/>
            <person name="Serpico A."/>
            <person name="Sanchez G."/>
            <person name="Bosch M."/>
            <person name="Ferrer A."/>
            <person name="Altabella T."/>
        </authorList>
    </citation>
    <scope>NUCLEOTIDE SEQUENCE [LARGE SCALE GENOMIC DNA]</scope>
    <source>
        <strain evidence="1 2">FIT81</strain>
    </source>
</reference>
<dbReference type="PIRSF" id="PIRSF037225">
    <property type="entry name" value="UCP037225"/>
    <property type="match status" value="1"/>
</dbReference>
<dbReference type="InterPro" id="IPR017143">
    <property type="entry name" value="UCP037225"/>
</dbReference>
<gene>
    <name evidence="1" type="ORF">KJY40_25255</name>
</gene>
<dbReference type="Proteomes" id="UP001162907">
    <property type="component" value="Chromosome"/>
</dbReference>
<organism evidence="1 2">
    <name type="scientific">Pseudomonas fitomaticsae</name>
    <dbReference type="NCBI Taxonomy" id="2837969"/>
    <lineage>
        <taxon>Bacteria</taxon>
        <taxon>Pseudomonadati</taxon>
        <taxon>Pseudomonadota</taxon>
        <taxon>Gammaproteobacteria</taxon>
        <taxon>Pseudomonadales</taxon>
        <taxon>Pseudomonadaceae</taxon>
        <taxon>Pseudomonas</taxon>
    </lineage>
</organism>
<proteinExistence type="predicted"/>
<dbReference type="RefSeq" id="WP_230733452.1">
    <property type="nucleotide sequence ID" value="NZ_CP075567.1"/>
</dbReference>
<name>A0ABY3PZT1_9PSED</name>
<keyword evidence="2" id="KW-1185">Reference proteome</keyword>